<keyword evidence="1" id="KW-1133">Transmembrane helix</keyword>
<evidence type="ECO:0000313" key="3">
    <source>
        <dbReference type="EMBL" id="KJW11825.1"/>
    </source>
</evidence>
<dbReference type="InterPro" id="IPR008407">
    <property type="entry name" value="Brnchd-chn_aa_trnsp_AzlD"/>
</dbReference>
<evidence type="ECO:0000256" key="1">
    <source>
        <dbReference type="SAM" id="Phobius"/>
    </source>
</evidence>
<dbReference type="PATRIC" id="fig|216463.3.peg.1533"/>
<protein>
    <submittedName>
        <fullName evidence="3">Branched-chain amino acid ABC transporter</fullName>
    </submittedName>
</protein>
<reference evidence="2 5" key="2">
    <citation type="submission" date="2019-07" db="EMBL/GenBank/DDBJ databases">
        <title>Whole genome shotgun sequence of Lactobacillus spicheri NBRC 107155.</title>
        <authorList>
            <person name="Hosoyama A."/>
            <person name="Uohara A."/>
            <person name="Ohji S."/>
            <person name="Ichikawa N."/>
        </authorList>
    </citation>
    <scope>NUCLEOTIDE SEQUENCE [LARGE SCALE GENOMIC DNA]</scope>
    <source>
        <strain evidence="2 5">NBRC 107155</strain>
    </source>
</reference>
<organism evidence="3 4">
    <name type="scientific">Levilactobacillus spicheri</name>
    <dbReference type="NCBI Taxonomy" id="216463"/>
    <lineage>
        <taxon>Bacteria</taxon>
        <taxon>Bacillati</taxon>
        <taxon>Bacillota</taxon>
        <taxon>Bacilli</taxon>
        <taxon>Lactobacillales</taxon>
        <taxon>Lactobacillaceae</taxon>
        <taxon>Levilactobacillus</taxon>
    </lineage>
</organism>
<gene>
    <name evidence="2" type="primary">brnE</name>
    <name evidence="2" type="ORF">LSP04_21470</name>
    <name evidence="3" type="ORF">VC81_11375</name>
</gene>
<keyword evidence="5" id="KW-1185">Reference proteome</keyword>
<comment type="caution">
    <text evidence="3">The sequence shown here is derived from an EMBL/GenBank/DDBJ whole genome shotgun (WGS) entry which is preliminary data.</text>
</comment>
<sequence length="110" mass="11817">MSFTLTDLWVILGCGAVTLLSRVFPFALLKKFQLPAGVIDFLTFVPIAIMTALCCQSLLVVHPGHWATLNLANCLAAIPATLAGILTKSLLAVVVVGIMAMALIRYFQWG</sequence>
<feature type="transmembrane region" description="Helical" evidence="1">
    <location>
        <begin position="6"/>
        <end position="29"/>
    </location>
</feature>
<keyword evidence="1" id="KW-0472">Membrane</keyword>
<feature type="transmembrane region" description="Helical" evidence="1">
    <location>
        <begin position="41"/>
        <end position="61"/>
    </location>
</feature>
<evidence type="ECO:0000313" key="5">
    <source>
        <dbReference type="Proteomes" id="UP000321691"/>
    </source>
</evidence>
<keyword evidence="1" id="KW-0812">Transmembrane</keyword>
<dbReference type="Pfam" id="PF05437">
    <property type="entry name" value="AzlD"/>
    <property type="match status" value="1"/>
</dbReference>
<dbReference type="OrthoDB" id="7870017at2"/>
<dbReference type="STRING" id="216463.VC81_11375"/>
<dbReference type="AlphaFoldDB" id="A0A0F3RPL7"/>
<dbReference type="RefSeq" id="WP_045808190.1">
    <property type="nucleotide sequence ID" value="NZ_BJZI01000044.1"/>
</dbReference>
<feature type="transmembrane region" description="Helical" evidence="1">
    <location>
        <begin position="81"/>
        <end position="104"/>
    </location>
</feature>
<reference evidence="3 4" key="1">
    <citation type="submission" date="2015-03" db="EMBL/GenBank/DDBJ databases">
        <authorList>
            <person name="Zheng J."/>
            <person name="Ganezle M."/>
        </authorList>
    </citation>
    <scope>NUCLEOTIDE SEQUENCE [LARGE SCALE GENOMIC DNA]</scope>
    <source>
        <strain evidence="3 4">LP38</strain>
    </source>
</reference>
<accession>A0A0F3RPL7</accession>
<dbReference type="EMBL" id="BJZI01000044">
    <property type="protein sequence ID" value="GEO67728.1"/>
    <property type="molecule type" value="Genomic_DNA"/>
</dbReference>
<evidence type="ECO:0000313" key="2">
    <source>
        <dbReference type="EMBL" id="GEO67728.1"/>
    </source>
</evidence>
<evidence type="ECO:0000313" key="4">
    <source>
        <dbReference type="Proteomes" id="UP000033491"/>
    </source>
</evidence>
<dbReference type="Proteomes" id="UP000321691">
    <property type="component" value="Unassembled WGS sequence"/>
</dbReference>
<dbReference type="Proteomes" id="UP000033491">
    <property type="component" value="Unassembled WGS sequence"/>
</dbReference>
<proteinExistence type="predicted"/>
<dbReference type="EMBL" id="JZCR01000024">
    <property type="protein sequence ID" value="KJW11825.1"/>
    <property type="molecule type" value="Genomic_DNA"/>
</dbReference>
<name>A0A0F3RPL7_9LACO</name>